<name>A0AAW9KUT2_9ACTO</name>
<protein>
    <submittedName>
        <fullName evidence="1">Endonuclease domain-containing protein</fullName>
    </submittedName>
</protein>
<dbReference type="Proteomes" id="UP001289581">
    <property type="component" value="Unassembled WGS sequence"/>
</dbReference>
<dbReference type="SUPFAM" id="SSF52980">
    <property type="entry name" value="Restriction endonuclease-like"/>
    <property type="match status" value="1"/>
</dbReference>
<proteinExistence type="predicted"/>
<dbReference type="EMBL" id="JAXBCZ010000001">
    <property type="protein sequence ID" value="MEA1304723.1"/>
    <property type="molecule type" value="Genomic_DNA"/>
</dbReference>
<evidence type="ECO:0000313" key="2">
    <source>
        <dbReference type="Proteomes" id="UP001289581"/>
    </source>
</evidence>
<keyword evidence="2" id="KW-1185">Reference proteome</keyword>
<dbReference type="RefSeq" id="WP_256697974.1">
    <property type="nucleotide sequence ID" value="NZ_JAXBCZ010000001.1"/>
</dbReference>
<reference evidence="1 2" key="1">
    <citation type="submission" date="2023-06" db="EMBL/GenBank/DDBJ databases">
        <title>Actinomyces orist ORNL 0101 HMT-893 genome.</title>
        <authorList>
            <person name="Johnston C.D."/>
            <person name="Chen T."/>
            <person name="Dewhirst F.E."/>
        </authorList>
    </citation>
    <scope>NUCLEOTIDE SEQUENCE [LARGE SCALE GENOMIC DNA]</scope>
    <source>
        <strain evidence="1 2">ORNL 0101</strain>
    </source>
</reference>
<dbReference type="Gene3D" id="3.40.960.10">
    <property type="entry name" value="VSR Endonuclease"/>
    <property type="match status" value="1"/>
</dbReference>
<keyword evidence="1" id="KW-0540">Nuclease</keyword>
<dbReference type="GO" id="GO:0004519">
    <property type="term" value="F:endonuclease activity"/>
    <property type="evidence" value="ECO:0007669"/>
    <property type="project" value="UniProtKB-KW"/>
</dbReference>
<dbReference type="AlphaFoldDB" id="A0AAW9KUT2"/>
<gene>
    <name evidence="1" type="ORF">QU665_06535</name>
</gene>
<comment type="caution">
    <text evidence="1">The sequence shown here is derived from an EMBL/GenBank/DDBJ whole genome shotgun (WGS) entry which is preliminary data.</text>
</comment>
<keyword evidence="1" id="KW-0378">Hydrolase</keyword>
<dbReference type="InterPro" id="IPR011335">
    <property type="entry name" value="Restrct_endonuc-II-like"/>
</dbReference>
<accession>A0AAW9KUT2</accession>
<sequence>MNTVDAELLAAVRGCYGAVRMRDLEPTRTQRRHIASLVRAGELIAHEHGVVGIPGAERAVVLARIHGGLLTCQAAMRYYGLPVAQGAEQVHLVVAAGGQFSAVGREVLHGDRSWTRISPTSYPVQPLPEALARFLRCHVLDDSPLIALDAALHDERVTAEQVRDLLRGPGSARALARLDRASDRARSPLETLARMDLEAAGLSFEDGVEIEGVGEVDLVIEGWVVVELDGYTYHCDEYQFGLDRWRDRRLVARGFLPLRFTRKDVYAHQVVPDVQRALKRWGVSKSVTKAVTSAERAR</sequence>
<organism evidence="1 2">
    <name type="scientific">Actinomyces oris</name>
    <dbReference type="NCBI Taxonomy" id="544580"/>
    <lineage>
        <taxon>Bacteria</taxon>
        <taxon>Bacillati</taxon>
        <taxon>Actinomycetota</taxon>
        <taxon>Actinomycetes</taxon>
        <taxon>Actinomycetales</taxon>
        <taxon>Actinomycetaceae</taxon>
        <taxon>Actinomyces</taxon>
    </lineage>
</organism>
<keyword evidence="1" id="KW-0255">Endonuclease</keyword>
<evidence type="ECO:0000313" key="1">
    <source>
        <dbReference type="EMBL" id="MEA1304723.1"/>
    </source>
</evidence>